<dbReference type="Gene3D" id="2.130.10.10">
    <property type="entry name" value="YVTN repeat-like/Quinoprotein amine dehydrogenase"/>
    <property type="match status" value="1"/>
</dbReference>
<evidence type="ECO:0000259" key="15">
    <source>
        <dbReference type="PROSITE" id="PS50237"/>
    </source>
</evidence>
<dbReference type="FunFam" id="3.30.2410.10:FF:000006">
    <property type="entry name" value="probable E3 ubiquitin-protein ligase HERC1 isoform X2"/>
    <property type="match status" value="1"/>
</dbReference>
<dbReference type="PANTHER" id="PTHR22872:SF6">
    <property type="entry name" value="E3 UBIQUITIN-PROTEIN LIGASE HERC1-RELATED"/>
    <property type="match status" value="1"/>
</dbReference>
<dbReference type="PRINTS" id="PR00633">
    <property type="entry name" value="RCCNDNSATION"/>
</dbReference>
<dbReference type="Gene3D" id="2.130.10.30">
    <property type="entry name" value="Regulator of chromosome condensation 1/beta-lactamase-inhibitor protein II"/>
    <property type="match status" value="1"/>
</dbReference>
<dbReference type="KEGG" id="tng:GSTEN00005205G001"/>
<dbReference type="InterPro" id="IPR036322">
    <property type="entry name" value="WD40_repeat_dom_sf"/>
</dbReference>
<dbReference type="InterPro" id="IPR058923">
    <property type="entry name" value="RCC1-like_dom"/>
</dbReference>
<feature type="repeat" description="RCC1" evidence="13">
    <location>
        <begin position="1476"/>
        <end position="1527"/>
    </location>
</feature>
<feature type="repeat" description="WD" evidence="12">
    <location>
        <begin position="736"/>
        <end position="767"/>
    </location>
</feature>
<feature type="domain" description="HECT" evidence="15">
    <location>
        <begin position="1822"/>
        <end position="2118"/>
    </location>
</feature>
<dbReference type="PROSITE" id="PS50012">
    <property type="entry name" value="RCC1_3"/>
    <property type="match status" value="7"/>
</dbReference>
<dbReference type="SUPFAM" id="SSF50978">
    <property type="entry name" value="WD40 repeat-like"/>
    <property type="match status" value="1"/>
</dbReference>
<feature type="repeat" description="RCC1" evidence="13">
    <location>
        <begin position="1357"/>
        <end position="1423"/>
    </location>
</feature>
<comment type="caution">
    <text evidence="16">The sequence shown here is derived from an EMBL/GenBank/DDBJ whole genome shotgun (WGS) entry which is preliminary data.</text>
</comment>
<dbReference type="Pfam" id="PF00400">
    <property type="entry name" value="WD40"/>
    <property type="match status" value="3"/>
</dbReference>
<feature type="repeat" description="RCC1" evidence="13">
    <location>
        <begin position="1424"/>
        <end position="1475"/>
    </location>
</feature>
<name>Q4T8J2_TETNG</name>
<dbReference type="Gene3D" id="3.90.1750.10">
    <property type="entry name" value="Hect, E3 ligase catalytic domains"/>
    <property type="match status" value="1"/>
</dbReference>
<reference evidence="16" key="2">
    <citation type="submission" date="2004-02" db="EMBL/GenBank/DDBJ databases">
        <authorList>
            <consortium name="Genoscope"/>
            <consortium name="Whitehead Institute Centre for Genome Research"/>
        </authorList>
    </citation>
    <scope>NUCLEOTIDE SEQUENCE</scope>
</reference>
<evidence type="ECO:0000256" key="14">
    <source>
        <dbReference type="SAM" id="MobiDB-lite"/>
    </source>
</evidence>
<proteinExistence type="predicted"/>
<feature type="repeat" description="WD" evidence="12">
    <location>
        <begin position="542"/>
        <end position="576"/>
    </location>
</feature>
<dbReference type="SUPFAM" id="SSF50985">
    <property type="entry name" value="RCC1/BLIP-II"/>
    <property type="match status" value="1"/>
</dbReference>
<evidence type="ECO:0000256" key="6">
    <source>
        <dbReference type="ARBA" id="ARBA00022553"/>
    </source>
</evidence>
<feature type="repeat" description="RCC1" evidence="13">
    <location>
        <begin position="1301"/>
        <end position="1355"/>
    </location>
</feature>
<evidence type="ECO:0000256" key="5">
    <source>
        <dbReference type="ARBA" id="ARBA00022490"/>
    </source>
</evidence>
<evidence type="ECO:0000256" key="4">
    <source>
        <dbReference type="ARBA" id="ARBA00012485"/>
    </source>
</evidence>
<keyword evidence="6" id="KW-0597">Phosphoprotein</keyword>
<protein>
    <recommendedName>
        <fullName evidence="4">HECT-type E3 ubiquitin transferase</fullName>
        <ecNumber evidence="4">2.3.2.26</ecNumber>
    </recommendedName>
</protein>
<dbReference type="EC" id="2.3.2.26" evidence="4"/>
<dbReference type="GO" id="GO:0061630">
    <property type="term" value="F:ubiquitin protein ligase activity"/>
    <property type="evidence" value="ECO:0007669"/>
    <property type="project" value="UniProtKB-EC"/>
</dbReference>
<evidence type="ECO:0000256" key="11">
    <source>
        <dbReference type="PROSITE-ProRule" id="PRU00104"/>
    </source>
</evidence>
<dbReference type="CDD" id="cd00078">
    <property type="entry name" value="HECTc"/>
    <property type="match status" value="1"/>
</dbReference>
<feature type="region of interest" description="Disordered" evidence="14">
    <location>
        <begin position="1590"/>
        <end position="1609"/>
    </location>
</feature>
<dbReference type="Pfam" id="PF00632">
    <property type="entry name" value="HECT"/>
    <property type="match status" value="1"/>
</dbReference>
<comment type="pathway">
    <text evidence="3">Protein modification; protein ubiquitination.</text>
</comment>
<evidence type="ECO:0000256" key="2">
    <source>
        <dbReference type="ARBA" id="ARBA00004496"/>
    </source>
</evidence>
<dbReference type="InterPro" id="IPR001680">
    <property type="entry name" value="WD40_rpt"/>
</dbReference>
<evidence type="ECO:0000256" key="3">
    <source>
        <dbReference type="ARBA" id="ARBA00004906"/>
    </source>
</evidence>
<dbReference type="PROSITE" id="PS00678">
    <property type="entry name" value="WD_REPEATS_1"/>
    <property type="match status" value="1"/>
</dbReference>
<dbReference type="SUPFAM" id="SSF56204">
    <property type="entry name" value="Hect, E3 ligase catalytic domain"/>
    <property type="match status" value="1"/>
</dbReference>
<dbReference type="InterPro" id="IPR051625">
    <property type="entry name" value="Signaling_Regulatory_Domain"/>
</dbReference>
<dbReference type="OrthoDB" id="239701at2759"/>
<dbReference type="InterPro" id="IPR015943">
    <property type="entry name" value="WD40/YVTN_repeat-like_dom_sf"/>
</dbReference>
<keyword evidence="7 12" id="KW-0853">WD repeat</keyword>
<feature type="region of interest" description="Disordered" evidence="14">
    <location>
        <begin position="296"/>
        <end position="315"/>
    </location>
</feature>
<keyword evidence="5" id="KW-0963">Cytoplasm</keyword>
<feature type="repeat" description="WD" evidence="12">
    <location>
        <begin position="866"/>
        <end position="907"/>
    </location>
</feature>
<dbReference type="PANTHER" id="PTHR22872">
    <property type="entry name" value="BTK-BINDING PROTEIN-RELATED"/>
    <property type="match status" value="1"/>
</dbReference>
<evidence type="ECO:0000256" key="10">
    <source>
        <dbReference type="ARBA" id="ARBA00022786"/>
    </source>
</evidence>
<feature type="repeat" description="RCC1" evidence="13">
    <location>
        <begin position="1171"/>
        <end position="1225"/>
    </location>
</feature>
<dbReference type="PROSITE" id="PS50294">
    <property type="entry name" value="WD_REPEATS_REGION"/>
    <property type="match status" value="2"/>
</dbReference>
<accession>Q4T8J2</accession>
<dbReference type="InterPro" id="IPR019775">
    <property type="entry name" value="WD40_repeat_CS"/>
</dbReference>
<dbReference type="PROSITE" id="PS50082">
    <property type="entry name" value="WD_REPEATS_2"/>
    <property type="match status" value="3"/>
</dbReference>
<dbReference type="Gene3D" id="3.30.2410.10">
    <property type="entry name" value="Hect, E3 ligase catalytic domain"/>
    <property type="match status" value="1"/>
</dbReference>
<evidence type="ECO:0000256" key="13">
    <source>
        <dbReference type="PROSITE-ProRule" id="PRU00235"/>
    </source>
</evidence>
<keyword evidence="8" id="KW-0808">Transferase</keyword>
<dbReference type="PROSITE" id="PS50237">
    <property type="entry name" value="HECT"/>
    <property type="match status" value="1"/>
</dbReference>
<dbReference type="GO" id="GO:0005737">
    <property type="term" value="C:cytoplasm"/>
    <property type="evidence" value="ECO:0007669"/>
    <property type="project" value="UniProtKB-SubCell"/>
</dbReference>
<sequence>MEAMFGQDLASDSDILGMWIPEVLDWPTWHVCEADDRDEVVVCELCEANVANFNQHMKKSHPGCGRSANRQGYRSNGSYVDGWFGGECGSGNPYYLLCSCCREKYLAIKSKAKVPVVERYKGQAPDLLGKQDSVYEEDWDMLDVDEDDKLTGEEEFELLAGPLGLSERKIVPEAVQFPDSDPLGASVAMVTATNSMEETLLQIGCQTSVDKSSSGRVTLGEQAAALQSPHDRVMALRRVTAAAQVLLARTMVMRALSLLSVSGSSCSLAAGLDSLGLTDIRTLVRLMCLAAAGRAGLSTSPTSSSGHAERPRGSAKASKPISCLAYLSTAVGCLASNSPNAAKLLVQLCTQNPPLQNLISAATGMNLTTVDDPIQRKFLPSFLRGVAEENKLITSPNFVVTQALVALLADKGARLKPACDKADVEKRGLIAHLCARPSHNPFAVGPLELANALAACCLSCRLSSQHRQWAAQQLVRTLAAHDRDNNQSRPQTFADMAGDLRKCSLVKLEAHQGRVSGPGVGPEREGWSPDVPDSGACLLAQVITCAWSSQKGLLATSGSDGTVRVWNVTKNQYTLQQTCIFNKDNGSSDEALSALGSPSDPCLSPLAWSLTGKYLACAMEKIVNIWQVNGGKGLLDVQPHWVSALAWPKEEAETLWCGEPKDLLLVGRMDGSLGLIEVLDSTSMQRTELEHCYRKDVAVVNIAWHSEDKPFTVGYADGKVLVGSKKPLENGAIVVIDAHQESITSMKWSPSGRVLLTCAKEETVKLWAAPDSNPGSGWRCLQSLKHPSLVNGVAWCGLQGRGPRPLSMLAVCCQNGLVSVWTVPQDIADFPESSCSDPEDWWENEAKSSLTSSQCTPDGAACVFQLKGHITPVRTLAFSPDGLALVSGGVGGLMNIWSLRDGSVLQTAVAGSGAIQNIVWIPDVGVAVCSNRSKDVLVVNCSKDFLASNHVLATCRTALKKQGIVGLNVAPCMRTFLERLPIMLQEQYAYEKPHVVCGEQLVHSPYMQCLSSLAVGLHLDQLLCRPPVPPSLRHCPPESGTAAWCASEWAWLDCFSTTVKAAEALARGGAFPDSFCVPDMEPVAKEDLALLMDNSKWASGLDEQIMSWATSRPEDWHLGGKCDVFLWGAGRHGQLAEAGRNILVPTTAPSFSQAQQVVCGQNCTFVIQPNGTVLACGEGSYGRLGQGNSDDLHVLTVISALQGFVVTQLVTSCGSDGHSMALTESGEVFSWGDGDYGKLGHGNSDRQRRPRQIEALQGEEVVQVGRGRAAGAGLCRCRSHLHLRLQMSCGFKHSAVVTADGKLFTFGNGDYGRLGLGNTSNKKLPERVAALEGYQIGQVANVACGLNHTLVVSADGMMVWAFGDGDYGKLGLGNSTAKSSPQVWAVILQSPTLCQELKVDVLCGISIKKVACGTQFSVALTKDGRVFTFGQDRLIGLPESRARNHNRPQQLPALSGVHVQDVAVGAEHTLALSSTGDVYAWGSNSEGQLGLGHTNHVREPTVVTMLQGKHIHQVSAGRCHSAAWTAPSLPPRAPGSSVPLQLGLPVAVPPQYSCLKEVSVEALRARLRLLYHFSDLMYSSWRLLNLSPNNQVGRRGPQRPRFSRNASQRRDPSFSCMCLQSCTSHYNAGTWGIVQGQLRPLLAPRVYTLPMVRSIGKTMVQGKNYGPQITVKRISTRSEGDVGAAARFGPVPADDAAAAALRRGRKCKPIFVQIARQVVKLNASDLRLPSRAWKVKLVGEGADDAGGVFDDTITEMCQVRLRRLPRALKQRPSGGRALVFAGAGDGRGGPAHPLPQRHGRGGLQPGQVRPASGQGRPSVPPVFTPPPSAGAFRFLLNPSACLDEHMLQFKFLGILMGVAIRTKKPLDLHLAPLVWKQLCCIPLQLEDLEEVDLLYVQTLKSILHIEDSGITEDNFHEMIPLDSFVGQSADGKMVPIIPGGNSIPLSFSNRKEYVERAIEYRLHEIDRQVAALREGMSWIVPVPLLSLLTARQLEQMVCGMPEICCDVLKKVVRYREVDEQHPLVQWFWQTLDEFSNEERVLFMRFVSGRSRLPANTADISQRFQIMKVDRPYDSLPTSQTCFFQLRLPPYSSQAVMAERLRYAINNCRSIDMDNYMLSRNVDNAEGSDTDY</sequence>
<dbReference type="Pfam" id="PF25390">
    <property type="entry name" value="WD40_RLD"/>
    <property type="match status" value="1"/>
</dbReference>
<evidence type="ECO:0000256" key="1">
    <source>
        <dbReference type="ARBA" id="ARBA00000885"/>
    </source>
</evidence>
<keyword evidence="10 11" id="KW-0833">Ubl conjugation pathway</keyword>
<dbReference type="SMART" id="SM00320">
    <property type="entry name" value="WD40"/>
    <property type="match status" value="6"/>
</dbReference>
<feature type="compositionally biased region" description="Polar residues" evidence="14">
    <location>
        <begin position="297"/>
        <end position="306"/>
    </location>
</feature>
<evidence type="ECO:0000256" key="7">
    <source>
        <dbReference type="ARBA" id="ARBA00022574"/>
    </source>
</evidence>
<keyword evidence="9" id="KW-0677">Repeat</keyword>
<dbReference type="SMART" id="SM00119">
    <property type="entry name" value="HECTc"/>
    <property type="match status" value="1"/>
</dbReference>
<comment type="catalytic activity">
    <reaction evidence="1">
        <text>S-ubiquitinyl-[E2 ubiquitin-conjugating enzyme]-L-cysteine + [acceptor protein]-L-lysine = [E2 ubiquitin-conjugating enzyme]-L-cysteine + N(6)-ubiquitinyl-[acceptor protein]-L-lysine.</text>
        <dbReference type="EC" id="2.3.2.26"/>
    </reaction>
</comment>
<dbReference type="InterPro" id="IPR000569">
    <property type="entry name" value="HECT_dom"/>
</dbReference>
<dbReference type="EMBL" id="CAAE01007784">
    <property type="protein sequence ID" value="CAF90790.1"/>
    <property type="molecule type" value="Genomic_DNA"/>
</dbReference>
<evidence type="ECO:0000313" key="16">
    <source>
        <dbReference type="EMBL" id="CAF90790.1"/>
    </source>
</evidence>
<evidence type="ECO:0000256" key="8">
    <source>
        <dbReference type="ARBA" id="ARBA00022679"/>
    </source>
</evidence>
<dbReference type="InterPro" id="IPR009091">
    <property type="entry name" value="RCC1/BLIP-II"/>
</dbReference>
<feature type="active site" description="Glycyl thioester intermediate" evidence="11">
    <location>
        <position position="2081"/>
    </location>
</feature>
<evidence type="ECO:0000256" key="9">
    <source>
        <dbReference type="ARBA" id="ARBA00022737"/>
    </source>
</evidence>
<dbReference type="InterPro" id="IPR000408">
    <property type="entry name" value="Reg_chr_condens"/>
</dbReference>
<dbReference type="Pfam" id="PF00415">
    <property type="entry name" value="RCC1"/>
    <property type="match status" value="2"/>
</dbReference>
<dbReference type="InterPro" id="IPR035983">
    <property type="entry name" value="Hect_E3_ubiquitin_ligase"/>
</dbReference>
<organism evidence="16">
    <name type="scientific">Tetraodon nigroviridis</name>
    <name type="common">Spotted green pufferfish</name>
    <name type="synonym">Chelonodon nigroviridis</name>
    <dbReference type="NCBI Taxonomy" id="99883"/>
    <lineage>
        <taxon>Eukaryota</taxon>
        <taxon>Metazoa</taxon>
        <taxon>Chordata</taxon>
        <taxon>Craniata</taxon>
        <taxon>Vertebrata</taxon>
        <taxon>Euteleostomi</taxon>
        <taxon>Actinopterygii</taxon>
        <taxon>Neopterygii</taxon>
        <taxon>Teleostei</taxon>
        <taxon>Neoteleostei</taxon>
        <taxon>Acanthomorphata</taxon>
        <taxon>Eupercaria</taxon>
        <taxon>Tetraodontiformes</taxon>
        <taxon>Tetradontoidea</taxon>
        <taxon>Tetraodontidae</taxon>
        <taxon>Tetraodon</taxon>
    </lineage>
</organism>
<dbReference type="PROSITE" id="PS00626">
    <property type="entry name" value="RCC1_2"/>
    <property type="match status" value="2"/>
</dbReference>
<evidence type="ECO:0000256" key="12">
    <source>
        <dbReference type="PROSITE-ProRule" id="PRU00221"/>
    </source>
</evidence>
<comment type="subcellular location">
    <subcellularLocation>
        <location evidence="2">Cytoplasm</location>
    </subcellularLocation>
</comment>
<reference evidence="16" key="1">
    <citation type="journal article" date="2004" name="Nature">
        <title>Genome duplication in the teleost fish Tetraodon nigroviridis reveals the early vertebrate proto-karyotype.</title>
        <authorList>
            <person name="Jaillon O."/>
            <person name="Aury J.-M."/>
            <person name="Brunet F."/>
            <person name="Petit J.-L."/>
            <person name="Stange-Thomann N."/>
            <person name="Mauceli E."/>
            <person name="Bouneau L."/>
            <person name="Fischer C."/>
            <person name="Ozouf-Costaz C."/>
            <person name="Bernot A."/>
            <person name="Nicaud S."/>
            <person name="Jaffe D."/>
            <person name="Fisher S."/>
            <person name="Lutfalla G."/>
            <person name="Dossat C."/>
            <person name="Segurens B."/>
            <person name="Dasilva C."/>
            <person name="Salanoubat M."/>
            <person name="Levy M."/>
            <person name="Boudet N."/>
            <person name="Castellano S."/>
            <person name="Anthouard V."/>
            <person name="Jubin C."/>
            <person name="Castelli V."/>
            <person name="Katinka M."/>
            <person name="Vacherie B."/>
            <person name="Biemont C."/>
            <person name="Skalli Z."/>
            <person name="Cattolico L."/>
            <person name="Poulain J."/>
            <person name="De Berardinis V."/>
            <person name="Cruaud C."/>
            <person name="Duprat S."/>
            <person name="Brottier P."/>
            <person name="Coutanceau J.-P."/>
            <person name="Gouzy J."/>
            <person name="Parra G."/>
            <person name="Lardier G."/>
            <person name="Chapple C."/>
            <person name="McKernan K.J."/>
            <person name="McEwan P."/>
            <person name="Bosak S."/>
            <person name="Kellis M."/>
            <person name="Volff J.-N."/>
            <person name="Guigo R."/>
            <person name="Zody M.C."/>
            <person name="Mesirov J."/>
            <person name="Lindblad-Toh K."/>
            <person name="Birren B."/>
            <person name="Nusbaum C."/>
            <person name="Kahn D."/>
            <person name="Robinson-Rechavi M."/>
            <person name="Laudet V."/>
            <person name="Schachter V."/>
            <person name="Quetier F."/>
            <person name="Saurin W."/>
            <person name="Scarpelli C."/>
            <person name="Wincker P."/>
            <person name="Lander E.S."/>
            <person name="Weissenbach J."/>
            <person name="Roest Crollius H."/>
        </authorList>
    </citation>
    <scope>NUCLEOTIDE SEQUENCE [LARGE SCALE GENOMIC DNA]</scope>
</reference>
<gene>
    <name evidence="16" type="ORF">GSTENG00005205001</name>
</gene>
<feature type="repeat" description="RCC1" evidence="13">
    <location>
        <begin position="1226"/>
        <end position="1300"/>
    </location>
</feature>
<feature type="region of interest" description="Disordered" evidence="14">
    <location>
        <begin position="1779"/>
        <end position="1823"/>
    </location>
</feature>
<feature type="repeat" description="RCC1" evidence="13">
    <location>
        <begin position="1122"/>
        <end position="1170"/>
    </location>
</feature>